<organism evidence="2 3">
    <name type="scientific">Mycena metata</name>
    <dbReference type="NCBI Taxonomy" id="1033252"/>
    <lineage>
        <taxon>Eukaryota</taxon>
        <taxon>Fungi</taxon>
        <taxon>Dikarya</taxon>
        <taxon>Basidiomycota</taxon>
        <taxon>Agaricomycotina</taxon>
        <taxon>Agaricomycetes</taxon>
        <taxon>Agaricomycetidae</taxon>
        <taxon>Agaricales</taxon>
        <taxon>Marasmiineae</taxon>
        <taxon>Mycenaceae</taxon>
        <taxon>Mycena</taxon>
    </lineage>
</organism>
<evidence type="ECO:0000313" key="3">
    <source>
        <dbReference type="Proteomes" id="UP001215598"/>
    </source>
</evidence>
<name>A0AAD7DLD8_9AGAR</name>
<dbReference type="AlphaFoldDB" id="A0AAD7DLD8"/>
<gene>
    <name evidence="2" type="ORF">B0H16DRAFT_871167</name>
</gene>
<dbReference type="EMBL" id="JARKIB010000684">
    <property type="protein sequence ID" value="KAJ7694496.1"/>
    <property type="molecule type" value="Genomic_DNA"/>
</dbReference>
<evidence type="ECO:0000313" key="2">
    <source>
        <dbReference type="EMBL" id="KAJ7694496.1"/>
    </source>
</evidence>
<keyword evidence="3" id="KW-1185">Reference proteome</keyword>
<comment type="caution">
    <text evidence="2">The sequence shown here is derived from an EMBL/GenBank/DDBJ whole genome shotgun (WGS) entry which is preliminary data.</text>
</comment>
<accession>A0AAD7DLD8</accession>
<reference evidence="2" key="1">
    <citation type="submission" date="2023-03" db="EMBL/GenBank/DDBJ databases">
        <title>Massive genome expansion in bonnet fungi (Mycena s.s.) driven by repeated elements and novel gene families across ecological guilds.</title>
        <authorList>
            <consortium name="Lawrence Berkeley National Laboratory"/>
            <person name="Harder C.B."/>
            <person name="Miyauchi S."/>
            <person name="Viragh M."/>
            <person name="Kuo A."/>
            <person name="Thoen E."/>
            <person name="Andreopoulos B."/>
            <person name="Lu D."/>
            <person name="Skrede I."/>
            <person name="Drula E."/>
            <person name="Henrissat B."/>
            <person name="Morin E."/>
            <person name="Kohler A."/>
            <person name="Barry K."/>
            <person name="LaButti K."/>
            <person name="Morin E."/>
            <person name="Salamov A."/>
            <person name="Lipzen A."/>
            <person name="Mereny Z."/>
            <person name="Hegedus B."/>
            <person name="Baldrian P."/>
            <person name="Stursova M."/>
            <person name="Weitz H."/>
            <person name="Taylor A."/>
            <person name="Grigoriev I.V."/>
            <person name="Nagy L.G."/>
            <person name="Martin F."/>
            <person name="Kauserud H."/>
        </authorList>
    </citation>
    <scope>NUCLEOTIDE SEQUENCE</scope>
    <source>
        <strain evidence="2">CBHHK182m</strain>
    </source>
</reference>
<feature type="region of interest" description="Disordered" evidence="1">
    <location>
        <begin position="1"/>
        <end position="43"/>
    </location>
</feature>
<dbReference type="Proteomes" id="UP001215598">
    <property type="component" value="Unassembled WGS sequence"/>
</dbReference>
<feature type="non-terminal residue" evidence="2">
    <location>
        <position position="1"/>
    </location>
</feature>
<protein>
    <submittedName>
        <fullName evidence="2">Uncharacterized protein</fullName>
    </submittedName>
</protein>
<proteinExistence type="predicted"/>
<evidence type="ECO:0000256" key="1">
    <source>
        <dbReference type="SAM" id="MobiDB-lite"/>
    </source>
</evidence>
<sequence length="218" mass="23703">FSFSQLLPRLPKDSRSHHGRILPPGPSGGRNIRTKGRNEQQRTKCLREGLCARTRTSLSQGPSGSGSGAHRRSLCPAALPVLSMPLGWPGTRFLSAKICQNLRILQAPIASRSSQACHSTPSDAFNTVGPTPKDLPQFAKTLRNFPRPSAITSRLATIRSRFRNSARPPATPLDDLKAQTCCNPRRQQCNVQPQHTPIPSTSHLTVSVIAPLIKHFGG</sequence>